<dbReference type="CDD" id="cd03704">
    <property type="entry name" value="eRF3_C_III"/>
    <property type="match status" value="1"/>
</dbReference>
<proteinExistence type="inferred from homology"/>
<evidence type="ECO:0000256" key="11">
    <source>
        <dbReference type="ARBA" id="ARBA00022980"/>
    </source>
</evidence>
<dbReference type="PRINTS" id="PR01164">
    <property type="entry name" value="GAMMATUBULIN"/>
</dbReference>
<keyword evidence="11" id="KW-0689">Ribosomal protein</keyword>
<dbReference type="InterPro" id="IPR004160">
    <property type="entry name" value="Transl_elong_EFTu/EF1A_C"/>
</dbReference>
<keyword evidence="9" id="KW-0251">Elongation factor</keyword>
<dbReference type="CDD" id="cd02188">
    <property type="entry name" value="gamma_tubulin"/>
    <property type="match status" value="1"/>
</dbReference>
<sequence>MTQKRRNCGRSKKNRGHVVNVRCVNCNRCVSKDKAIKRFHIRNMVEAAAVRDLAEASVYQEYALPKLFVKLHYCISCAIHIKIVRVRSRKYNFNFDAPAFVPSFEIPPTPQKESVAPAAKPKTEDNGPLYTMAKDLQSEEAAALFTEEDATDKKEKMSVIFIGHVDAGKSTLGGQILVQTGMVDKRTIEKYERESKELGRRFTILDAPGHKSYVPNMINGAAQADVAVLVKGEFEAGYERGGQTKEHAVLVKTNGINKLIVAVNKMDDPTVEWSKQRYDEIVTEMTKYLKNVGFNIKNDIYFVPISGFTGKNIKERHSCPFYSNINAPLMIPIAEKVKDMGMLVTGKIEFGKVFLGQKTTSEVMEIGRDDNPVKHAVAGENVTLKLKNLNENDVLPGFLVCDASLPVKVSNSFIARIQILDNLKSIMSAGYQTVLHIHTCVEEVVVGDLLHLIDRKTKKRFAKKPAFVKKNQLVDVRIDCAGLICVETFKDFPQLGRFTLLGHEFFKRLTAEHGISPTGTLEDFATEDFDRKDVFFYQADDNHYVPRAVLVDLEPRNIYVAQNGGGAGNNWAHGYSQAESVHEDIIDMIDREADGSDSGTGSGLGSFLLEKLNDRYPKKLIKTYSVFPNSVETSDVVVQPYNSILSLKRLTLNADCVVVLDNAALNRIATDRLHLTNPSLEQVNQLVSTVMAASTTTLRYPGYMNNDLVGIIASLVPTPRCHFLMTGYTPFSAETVDQAKVVRKTTVLDVMRRLLQPKNRMVSVAPSKRSCYISVLNIIQGEADPTDVHKSLLRIRERRLANFIPWGPASIQVVLSKKSPYVQTPHRVSGLMLANHTSIGSVKAIFETKNRQTVQQLLDEYDACESPDYVQWASNSAN</sequence>
<dbReference type="InterPro" id="IPR008280">
    <property type="entry name" value="Tub_FtsZ_C"/>
</dbReference>
<dbReference type="GO" id="GO:0005525">
    <property type="term" value="F:GTP binding"/>
    <property type="evidence" value="ECO:0007669"/>
    <property type="project" value="UniProtKB-KW"/>
</dbReference>
<evidence type="ECO:0000256" key="15">
    <source>
        <dbReference type="ARBA" id="ARBA00033229"/>
    </source>
</evidence>
<evidence type="ECO:0000256" key="12">
    <source>
        <dbReference type="ARBA" id="ARBA00023134"/>
    </source>
</evidence>
<accession>A0A075B3A4</accession>
<evidence type="ECO:0000256" key="5">
    <source>
        <dbReference type="ARBA" id="ARBA00018848"/>
    </source>
</evidence>
<dbReference type="InterPro" id="IPR047864">
    <property type="entry name" value="Ribosomal_eS26_CS"/>
</dbReference>
<dbReference type="AlphaFoldDB" id="A0A075B3A4"/>
<dbReference type="PANTHER" id="PTHR23115">
    <property type="entry name" value="TRANSLATION FACTOR"/>
    <property type="match status" value="1"/>
</dbReference>
<dbReference type="Pfam" id="PF01283">
    <property type="entry name" value="Ribosomal_S26e"/>
    <property type="match status" value="1"/>
</dbReference>
<evidence type="ECO:0000313" key="18">
    <source>
        <dbReference type="Proteomes" id="UP000030755"/>
    </source>
</evidence>
<evidence type="ECO:0000256" key="14">
    <source>
        <dbReference type="ARBA" id="ARBA00023274"/>
    </source>
</evidence>
<reference evidence="17 18" key="1">
    <citation type="journal article" date="2013" name="Curr. Biol.">
        <title>Shared signatures of parasitism and phylogenomics unite Cryptomycota and microsporidia.</title>
        <authorList>
            <person name="James T.Y."/>
            <person name="Pelin A."/>
            <person name="Bonen L."/>
            <person name="Ahrendt S."/>
            <person name="Sain D."/>
            <person name="Corradi N."/>
            <person name="Stajich J.E."/>
        </authorList>
    </citation>
    <scope>NUCLEOTIDE SEQUENCE [LARGE SCALE GENOMIC DNA]</scope>
    <source>
        <strain evidence="17 18">CSF55</strain>
    </source>
</reference>
<comment type="subcellular location">
    <subcellularLocation>
        <location evidence="1">Cytoplasm</location>
        <location evidence="1">Cytoskeleton</location>
        <location evidence="1">Microtubule organizing center</location>
    </subcellularLocation>
</comment>
<dbReference type="Gene3D" id="3.30.1330.20">
    <property type="entry name" value="Tubulin/FtsZ, C-terminal domain"/>
    <property type="match status" value="1"/>
</dbReference>
<keyword evidence="13" id="KW-0206">Cytoskeleton</keyword>
<dbReference type="GO" id="GO:0005840">
    <property type="term" value="C:ribosome"/>
    <property type="evidence" value="ECO:0007669"/>
    <property type="project" value="UniProtKB-KW"/>
</dbReference>
<dbReference type="InterPro" id="IPR036525">
    <property type="entry name" value="Tubulin/FtsZ_GTPase_sf"/>
</dbReference>
<keyword evidence="6" id="KW-0963">Cytoplasm</keyword>
<dbReference type="InterPro" id="IPR018316">
    <property type="entry name" value="Tubulin/FtsZ_2-layer-sand-dom"/>
</dbReference>
<dbReference type="SMART" id="SM00864">
    <property type="entry name" value="Tubulin"/>
    <property type="match status" value="1"/>
</dbReference>
<dbReference type="InterPro" id="IPR050100">
    <property type="entry name" value="TRAFAC_GTPase_members"/>
</dbReference>
<dbReference type="PRINTS" id="PR01161">
    <property type="entry name" value="TUBULIN"/>
</dbReference>
<gene>
    <name evidence="17" type="ORF">O9G_000684</name>
</gene>
<evidence type="ECO:0000256" key="6">
    <source>
        <dbReference type="ARBA" id="ARBA00022490"/>
    </source>
</evidence>
<dbReference type="Pfam" id="PF03143">
    <property type="entry name" value="GTP_EFTU_D3"/>
    <property type="match status" value="1"/>
</dbReference>
<evidence type="ECO:0000256" key="3">
    <source>
        <dbReference type="ARBA" id="ARBA00008596"/>
    </source>
</evidence>
<keyword evidence="7" id="KW-0493">Microtubule</keyword>
<dbReference type="SUPFAM" id="SSF50447">
    <property type="entry name" value="Translation proteins"/>
    <property type="match status" value="1"/>
</dbReference>
<dbReference type="GO" id="GO:0003924">
    <property type="term" value="F:GTPase activity"/>
    <property type="evidence" value="ECO:0007669"/>
    <property type="project" value="InterPro"/>
</dbReference>
<dbReference type="GO" id="GO:0000930">
    <property type="term" value="C:gamma-tubulin complex"/>
    <property type="evidence" value="ECO:0007669"/>
    <property type="project" value="InterPro"/>
</dbReference>
<dbReference type="STRING" id="988480.A0A075B3A4"/>
<dbReference type="HOGENOM" id="CLU_327637_0_0_1"/>
<comment type="similarity">
    <text evidence="2">Belongs to the TRAFAC class translation factor GTPase superfamily. Classic translation factor GTPase family. EF-Tu/EF-1A subfamily.</text>
</comment>
<evidence type="ECO:0000256" key="2">
    <source>
        <dbReference type="ARBA" id="ARBA00007249"/>
    </source>
</evidence>
<dbReference type="Gene3D" id="2.40.30.10">
    <property type="entry name" value="Translation factors"/>
    <property type="match status" value="2"/>
</dbReference>
<dbReference type="SUPFAM" id="SSF52490">
    <property type="entry name" value="Tubulin nucleotide-binding domain-like"/>
    <property type="match status" value="1"/>
</dbReference>
<dbReference type="InterPro" id="IPR038551">
    <property type="entry name" value="Ribosomal_eS26_sf"/>
</dbReference>
<dbReference type="OrthoDB" id="10249382at2759"/>
<dbReference type="GO" id="GO:0005874">
    <property type="term" value="C:microtubule"/>
    <property type="evidence" value="ECO:0007669"/>
    <property type="project" value="UniProtKB-KW"/>
</dbReference>
<dbReference type="Gene3D" id="3.40.50.300">
    <property type="entry name" value="P-loop containing nucleotide triphosphate hydrolases"/>
    <property type="match status" value="1"/>
</dbReference>
<dbReference type="GO" id="GO:0006412">
    <property type="term" value="P:translation"/>
    <property type="evidence" value="ECO:0007669"/>
    <property type="project" value="InterPro"/>
</dbReference>
<evidence type="ECO:0000256" key="9">
    <source>
        <dbReference type="ARBA" id="ARBA00022768"/>
    </source>
</evidence>
<keyword evidence="8" id="KW-0547">Nucleotide-binding</keyword>
<dbReference type="GO" id="GO:0007020">
    <property type="term" value="P:microtubule nucleation"/>
    <property type="evidence" value="ECO:0007669"/>
    <property type="project" value="InterPro"/>
</dbReference>
<comment type="similarity">
    <text evidence="3">Belongs to the eukaryotic ribosomal protein eS26 family.</text>
</comment>
<dbReference type="SMART" id="SM00865">
    <property type="entry name" value="Tubulin_C"/>
    <property type="match status" value="1"/>
</dbReference>
<evidence type="ECO:0000256" key="8">
    <source>
        <dbReference type="ARBA" id="ARBA00022741"/>
    </source>
</evidence>
<evidence type="ECO:0000256" key="1">
    <source>
        <dbReference type="ARBA" id="ARBA00004267"/>
    </source>
</evidence>
<evidence type="ECO:0000256" key="10">
    <source>
        <dbReference type="ARBA" id="ARBA00022917"/>
    </source>
</evidence>
<dbReference type="PROSITE" id="PS51722">
    <property type="entry name" value="G_TR_2"/>
    <property type="match status" value="1"/>
</dbReference>
<evidence type="ECO:0000259" key="16">
    <source>
        <dbReference type="PROSITE" id="PS51722"/>
    </source>
</evidence>
<feature type="domain" description="Tr-type G" evidence="16">
    <location>
        <begin position="154"/>
        <end position="352"/>
    </location>
</feature>
<dbReference type="InterPro" id="IPR009001">
    <property type="entry name" value="Transl_elong_EF1A/Init_IF2_C"/>
</dbReference>
<dbReference type="Pfam" id="PF00091">
    <property type="entry name" value="Tubulin"/>
    <property type="match status" value="1"/>
</dbReference>
<dbReference type="SUPFAM" id="SSF50465">
    <property type="entry name" value="EF-Tu/eEF-1alpha/eIF2-gamma C-terminal domain"/>
    <property type="match status" value="1"/>
</dbReference>
<dbReference type="EMBL" id="KE560848">
    <property type="protein sequence ID" value="EPZ35288.1"/>
    <property type="molecule type" value="Genomic_DNA"/>
</dbReference>
<organism evidence="17 18">
    <name type="scientific">Rozella allomycis (strain CSF55)</name>
    <dbReference type="NCBI Taxonomy" id="988480"/>
    <lineage>
        <taxon>Eukaryota</taxon>
        <taxon>Fungi</taxon>
        <taxon>Fungi incertae sedis</taxon>
        <taxon>Cryptomycota</taxon>
        <taxon>Cryptomycota incertae sedis</taxon>
        <taxon>Rozella</taxon>
    </lineage>
</organism>
<keyword evidence="18" id="KW-1185">Reference proteome</keyword>
<dbReference type="SUPFAM" id="SSF52540">
    <property type="entry name" value="P-loop containing nucleoside triphosphate hydrolases"/>
    <property type="match status" value="1"/>
</dbReference>
<dbReference type="Pfam" id="PF03953">
    <property type="entry name" value="Tubulin_C"/>
    <property type="match status" value="1"/>
</dbReference>
<dbReference type="Gene3D" id="3.40.50.1440">
    <property type="entry name" value="Tubulin/FtsZ, GTPase domain"/>
    <property type="match status" value="1"/>
</dbReference>
<evidence type="ECO:0000256" key="4">
    <source>
        <dbReference type="ARBA" id="ARBA00009636"/>
    </source>
</evidence>
<dbReference type="SUPFAM" id="SSF55307">
    <property type="entry name" value="Tubulin C-terminal domain-like"/>
    <property type="match status" value="1"/>
</dbReference>
<dbReference type="GO" id="GO:0031122">
    <property type="term" value="P:cytoplasmic microtubule organization"/>
    <property type="evidence" value="ECO:0007669"/>
    <property type="project" value="InterPro"/>
</dbReference>
<dbReference type="Gene3D" id="3.30.1740.20">
    <property type="entry name" value="Ribosomal protein S26e"/>
    <property type="match status" value="1"/>
</dbReference>
<evidence type="ECO:0000256" key="7">
    <source>
        <dbReference type="ARBA" id="ARBA00022701"/>
    </source>
</evidence>
<dbReference type="InterPro" id="IPR000217">
    <property type="entry name" value="Tubulin"/>
</dbReference>
<dbReference type="InterPro" id="IPR037103">
    <property type="entry name" value="Tubulin/FtsZ-like_C"/>
</dbReference>
<dbReference type="InterPro" id="IPR009000">
    <property type="entry name" value="Transl_B-barrel_sf"/>
</dbReference>
<keyword evidence="14" id="KW-0687">Ribonucleoprotein</keyword>
<dbReference type="PROSITE" id="PS00733">
    <property type="entry name" value="RIBOSOMAL_S26E"/>
    <property type="match status" value="1"/>
</dbReference>
<dbReference type="GO" id="GO:0003735">
    <property type="term" value="F:structural constituent of ribosome"/>
    <property type="evidence" value="ECO:0007669"/>
    <property type="project" value="InterPro"/>
</dbReference>
<dbReference type="InterPro" id="IPR027417">
    <property type="entry name" value="P-loop_NTPase"/>
</dbReference>
<dbReference type="InterPro" id="IPR000892">
    <property type="entry name" value="Ribosomal_eS26"/>
</dbReference>
<dbReference type="GO" id="GO:1990904">
    <property type="term" value="C:ribonucleoprotein complex"/>
    <property type="evidence" value="ECO:0007669"/>
    <property type="project" value="UniProtKB-KW"/>
</dbReference>
<name>A0A075B3A4_ROZAC</name>
<dbReference type="InterPro" id="IPR002454">
    <property type="entry name" value="Gamma_tubulin"/>
</dbReference>
<dbReference type="Pfam" id="PF00009">
    <property type="entry name" value="GTP_EFTU"/>
    <property type="match status" value="1"/>
</dbReference>
<dbReference type="FunFam" id="3.30.1330.20:FF:000003">
    <property type="entry name" value="Tubulin gamma chain"/>
    <property type="match status" value="1"/>
</dbReference>
<dbReference type="InterPro" id="IPR003008">
    <property type="entry name" value="Tubulin_FtsZ_GTPase"/>
</dbReference>
<dbReference type="Proteomes" id="UP000030755">
    <property type="component" value="Unassembled WGS sequence"/>
</dbReference>
<comment type="similarity">
    <text evidence="4">Belongs to the tubulin family.</text>
</comment>
<keyword evidence="12" id="KW-0342">GTP-binding</keyword>
<protein>
    <recommendedName>
        <fullName evidence="5">Tubulin gamma chain</fullName>
    </recommendedName>
    <alternativeName>
        <fullName evidence="15">Gamma-tubulin</fullName>
    </alternativeName>
</protein>
<dbReference type="InterPro" id="IPR000795">
    <property type="entry name" value="T_Tr_GTP-bd_dom"/>
</dbReference>
<evidence type="ECO:0000256" key="13">
    <source>
        <dbReference type="ARBA" id="ARBA00023212"/>
    </source>
</evidence>
<evidence type="ECO:0000313" key="17">
    <source>
        <dbReference type="EMBL" id="EPZ35288.1"/>
    </source>
</evidence>
<keyword evidence="10" id="KW-0648">Protein biosynthesis</keyword>